<evidence type="ECO:0000313" key="2">
    <source>
        <dbReference type="EMBL" id="KAF9692703.1"/>
    </source>
</evidence>
<keyword evidence="3" id="KW-1185">Reference proteome</keyword>
<accession>A0A8H7J048</accession>
<reference evidence="2" key="2">
    <citation type="submission" date="2020-09" db="EMBL/GenBank/DDBJ databases">
        <title>Reference genome assembly for Australian Ascochyta lentis isolate Al4.</title>
        <authorList>
            <person name="Lee R.C."/>
            <person name="Farfan-Caceres L.M."/>
            <person name="Debler J.W."/>
            <person name="Williams A.H."/>
            <person name="Henares B.M."/>
        </authorList>
    </citation>
    <scope>NUCLEOTIDE SEQUENCE</scope>
    <source>
        <strain evidence="2">Al4</strain>
    </source>
</reference>
<feature type="chain" id="PRO_5034998994" evidence="1">
    <location>
        <begin position="25"/>
        <end position="87"/>
    </location>
</feature>
<organism evidence="2 3">
    <name type="scientific">Ascochyta lentis</name>
    <dbReference type="NCBI Taxonomy" id="205686"/>
    <lineage>
        <taxon>Eukaryota</taxon>
        <taxon>Fungi</taxon>
        <taxon>Dikarya</taxon>
        <taxon>Ascomycota</taxon>
        <taxon>Pezizomycotina</taxon>
        <taxon>Dothideomycetes</taxon>
        <taxon>Pleosporomycetidae</taxon>
        <taxon>Pleosporales</taxon>
        <taxon>Pleosporineae</taxon>
        <taxon>Didymellaceae</taxon>
        <taxon>Ascochyta</taxon>
    </lineage>
</organism>
<gene>
    <name evidence="2" type="ORF">EKO04_009187</name>
</gene>
<comment type="caution">
    <text evidence="2">The sequence shown here is derived from an EMBL/GenBank/DDBJ whole genome shotgun (WGS) entry which is preliminary data.</text>
</comment>
<sequence length="87" mass="9797">MFQLRPIFILSFLLLTLLMTTANAGRHKPTRTCDSCTTKVEECRQSCANKSGHACEFDCECKVSEADHFCRDSCDIGGQESACQYFF</sequence>
<protein>
    <submittedName>
        <fullName evidence="2">Uncharacterized protein</fullName>
    </submittedName>
</protein>
<keyword evidence="1" id="KW-0732">Signal</keyword>
<reference evidence="2" key="1">
    <citation type="submission" date="2018-12" db="EMBL/GenBank/DDBJ databases">
        <authorList>
            <person name="Syme R.A."/>
            <person name="Farfan-Caceres L."/>
            <person name="Lichtenzveig J."/>
        </authorList>
    </citation>
    <scope>NUCLEOTIDE SEQUENCE</scope>
    <source>
        <strain evidence="2">Al4</strain>
    </source>
</reference>
<feature type="signal peptide" evidence="1">
    <location>
        <begin position="1"/>
        <end position="24"/>
    </location>
</feature>
<evidence type="ECO:0000313" key="3">
    <source>
        <dbReference type="Proteomes" id="UP000651452"/>
    </source>
</evidence>
<dbReference type="EMBL" id="RZGK01000017">
    <property type="protein sequence ID" value="KAF9692703.1"/>
    <property type="molecule type" value="Genomic_DNA"/>
</dbReference>
<dbReference type="OrthoDB" id="10354197at2759"/>
<dbReference type="Proteomes" id="UP000651452">
    <property type="component" value="Unassembled WGS sequence"/>
</dbReference>
<dbReference type="AlphaFoldDB" id="A0A8H7J048"/>
<evidence type="ECO:0000256" key="1">
    <source>
        <dbReference type="SAM" id="SignalP"/>
    </source>
</evidence>
<proteinExistence type="predicted"/>
<name>A0A8H7J048_9PLEO</name>